<gene>
    <name evidence="2" type="ORF">GCM10019071_40470</name>
</gene>
<feature type="region of interest" description="Disordered" evidence="1">
    <location>
        <begin position="45"/>
        <end position="68"/>
    </location>
</feature>
<protein>
    <submittedName>
        <fullName evidence="2">Uncharacterized protein</fullName>
    </submittedName>
</protein>
<evidence type="ECO:0000256" key="1">
    <source>
        <dbReference type="SAM" id="MobiDB-lite"/>
    </source>
</evidence>
<evidence type="ECO:0000313" key="3">
    <source>
        <dbReference type="Proteomes" id="UP000628109"/>
    </source>
</evidence>
<name>A0ABQ1FD37_SPHSA</name>
<accession>A0ABQ1FD37</accession>
<evidence type="ECO:0000313" key="2">
    <source>
        <dbReference type="EMBL" id="GGA05665.1"/>
    </source>
</evidence>
<proteinExistence type="predicted"/>
<keyword evidence="3" id="KW-1185">Reference proteome</keyword>
<sequence length="180" mass="19702">MLGGAMGFRDRDMGAVTASQAMRIINSASSAATTHPAICTRRFHGRGGAKALGGPAPKARGRASGSERGRGSFIASVMLCYLPDTVKRVPSRDNRGLTLNRDIPKGKESLNLCVMRSRPLVLTSESARHPFRQRLPRHVLRVVEPAPAARERPPVSDDNDWKLFVLSFGAFFTAFYSFIF</sequence>
<dbReference type="Proteomes" id="UP000628109">
    <property type="component" value="Unassembled WGS sequence"/>
</dbReference>
<feature type="compositionally biased region" description="Low complexity" evidence="1">
    <location>
        <begin position="52"/>
        <end position="64"/>
    </location>
</feature>
<organism evidence="2 3">
    <name type="scientific">Sphingobium fuliginis (strain ATCC 27551)</name>
    <dbReference type="NCBI Taxonomy" id="336203"/>
    <lineage>
        <taxon>Bacteria</taxon>
        <taxon>Pseudomonadati</taxon>
        <taxon>Pseudomonadota</taxon>
        <taxon>Alphaproteobacteria</taxon>
        <taxon>Sphingomonadales</taxon>
        <taxon>Sphingomonadaceae</taxon>
        <taxon>Sphingobium</taxon>
    </lineage>
</organism>
<comment type="caution">
    <text evidence="2">The sequence shown here is derived from an EMBL/GenBank/DDBJ whole genome shotgun (WGS) entry which is preliminary data.</text>
</comment>
<dbReference type="EMBL" id="BMDU01000012">
    <property type="protein sequence ID" value="GGA05665.1"/>
    <property type="molecule type" value="Genomic_DNA"/>
</dbReference>
<reference evidence="3" key="1">
    <citation type="journal article" date="2019" name="Int. J. Syst. Evol. Microbiol.">
        <title>The Global Catalogue of Microorganisms (GCM) 10K type strain sequencing project: providing services to taxonomists for standard genome sequencing and annotation.</title>
        <authorList>
            <consortium name="The Broad Institute Genomics Platform"/>
            <consortium name="The Broad Institute Genome Sequencing Center for Infectious Disease"/>
            <person name="Wu L."/>
            <person name="Ma J."/>
        </authorList>
    </citation>
    <scope>NUCLEOTIDE SEQUENCE [LARGE SCALE GENOMIC DNA]</scope>
    <source>
        <strain evidence="3">CCM 7327</strain>
    </source>
</reference>